<evidence type="ECO:0000313" key="2">
    <source>
        <dbReference type="Proteomes" id="UP000789702"/>
    </source>
</evidence>
<proteinExistence type="predicted"/>
<name>A0ACA9K6A3_9GLOM</name>
<gene>
    <name evidence="1" type="ORF">DHETER_LOCUS1000</name>
</gene>
<keyword evidence="2" id="KW-1185">Reference proteome</keyword>
<reference evidence="1" key="1">
    <citation type="submission" date="2021-06" db="EMBL/GenBank/DDBJ databases">
        <authorList>
            <person name="Kallberg Y."/>
            <person name="Tangrot J."/>
            <person name="Rosling A."/>
        </authorList>
    </citation>
    <scope>NUCLEOTIDE SEQUENCE</scope>
    <source>
        <strain evidence="1">IL203A</strain>
    </source>
</reference>
<sequence>MLQDKPRLGTLMEDELHVEGEAFEPLKDKSKEVECVEVELVKDKFVEGGNVKVELVDIEGEVSEAIEV</sequence>
<dbReference type="EMBL" id="CAJVPU010000554">
    <property type="protein sequence ID" value="CAG8454405.1"/>
    <property type="molecule type" value="Genomic_DNA"/>
</dbReference>
<comment type="caution">
    <text evidence="1">The sequence shown here is derived from an EMBL/GenBank/DDBJ whole genome shotgun (WGS) entry which is preliminary data.</text>
</comment>
<protein>
    <submittedName>
        <fullName evidence="1">15122_t:CDS:1</fullName>
    </submittedName>
</protein>
<evidence type="ECO:0000313" key="1">
    <source>
        <dbReference type="EMBL" id="CAG8454405.1"/>
    </source>
</evidence>
<dbReference type="Proteomes" id="UP000789702">
    <property type="component" value="Unassembled WGS sequence"/>
</dbReference>
<accession>A0ACA9K6A3</accession>
<organism evidence="1 2">
    <name type="scientific">Dentiscutata heterogama</name>
    <dbReference type="NCBI Taxonomy" id="1316150"/>
    <lineage>
        <taxon>Eukaryota</taxon>
        <taxon>Fungi</taxon>
        <taxon>Fungi incertae sedis</taxon>
        <taxon>Mucoromycota</taxon>
        <taxon>Glomeromycotina</taxon>
        <taxon>Glomeromycetes</taxon>
        <taxon>Diversisporales</taxon>
        <taxon>Gigasporaceae</taxon>
        <taxon>Dentiscutata</taxon>
    </lineage>
</organism>